<dbReference type="Gene3D" id="3.40.50.2300">
    <property type="match status" value="1"/>
</dbReference>
<keyword evidence="1" id="KW-1185">Reference proteome</keyword>
<accession>A0A1I7TKL1</accession>
<protein>
    <submittedName>
        <fullName evidence="2">MEDS domain-containing protein</fullName>
    </submittedName>
</protein>
<evidence type="ECO:0000313" key="1">
    <source>
        <dbReference type="Proteomes" id="UP000095282"/>
    </source>
</evidence>
<organism evidence="1 2">
    <name type="scientific">Caenorhabditis tropicalis</name>
    <dbReference type="NCBI Taxonomy" id="1561998"/>
    <lineage>
        <taxon>Eukaryota</taxon>
        <taxon>Metazoa</taxon>
        <taxon>Ecdysozoa</taxon>
        <taxon>Nematoda</taxon>
        <taxon>Chromadorea</taxon>
        <taxon>Rhabditida</taxon>
        <taxon>Rhabditina</taxon>
        <taxon>Rhabditomorpha</taxon>
        <taxon>Rhabditoidea</taxon>
        <taxon>Rhabditidae</taxon>
        <taxon>Peloderinae</taxon>
        <taxon>Caenorhabditis</taxon>
    </lineage>
</organism>
<dbReference type="WBParaSite" id="Csp11.Scaffold627.g6832.t1">
    <property type="protein sequence ID" value="Csp11.Scaffold627.g6832.t1"/>
    <property type="gene ID" value="Csp11.Scaffold627.g6832"/>
</dbReference>
<proteinExistence type="predicted"/>
<name>A0A1I7TKL1_9PELO</name>
<sequence length="304" mass="34614">MVTPHKPDFKSKWAMVVTVNDLNDSKRDDLKDFGEWFIETLRLEGAFIGHYFNYEKTPVTIVETVPNNFESCTNAYQKIHKEHPQVVLVVHILPQTQSHEYEWMKVLASRYGFVRQGILYENCVNRFENVDTDQNSIFRNMCQWIYRSGTAIVRNEGNSCGILHGKEAKPTFEKVLFNSEDIKDAVFKVLHREQDPRGAEMENIVKVSGYPEMLNAFGIAQLLSPYRVNGVSITGSQSAVVTLENKFHVYQAVQEFNGKNIDRNHKLEVVSNVISSPAVPVEGSPSFESKQHIANLMGKLKVSS</sequence>
<dbReference type="STRING" id="1561998.A0A1I7TKL1"/>
<dbReference type="eggNOG" id="ENOG502ST2D">
    <property type="taxonomic scope" value="Eukaryota"/>
</dbReference>
<reference evidence="2" key="1">
    <citation type="submission" date="2016-11" db="UniProtKB">
        <authorList>
            <consortium name="WormBaseParasite"/>
        </authorList>
    </citation>
    <scope>IDENTIFICATION</scope>
</reference>
<evidence type="ECO:0000313" key="2">
    <source>
        <dbReference type="WBParaSite" id="Csp11.Scaffold627.g6832.t1"/>
    </source>
</evidence>
<dbReference type="AlphaFoldDB" id="A0A1I7TKL1"/>
<dbReference type="Proteomes" id="UP000095282">
    <property type="component" value="Unplaced"/>
</dbReference>